<keyword evidence="3" id="KW-1185">Reference proteome</keyword>
<dbReference type="Proteomes" id="UP000007305">
    <property type="component" value="Chromosome 1"/>
</dbReference>
<name>A0A804LNE0_MAIZE</name>
<proteinExistence type="predicted"/>
<dbReference type="EnsemblPlants" id="Zm00001eb023720_T001">
    <property type="protein sequence ID" value="Zm00001eb023720_P001"/>
    <property type="gene ID" value="Zm00001eb023720"/>
</dbReference>
<dbReference type="Gramene" id="Zm00001eb023720_T001">
    <property type="protein sequence ID" value="Zm00001eb023720_P001"/>
    <property type="gene ID" value="Zm00001eb023720"/>
</dbReference>
<sequence>MTIDSRHTIQLFAVPKPHYRSDEAKNQTGLGRVPCGVLWEVLAGLSLPERVEVAAGAELHDKAGEAVGLEVRVQSGQERVVQQLQDLPLRLRATQLPPALQRRLVHDLHREPAGPRRAAVAGASAAQLGQVHRPDVAAPEPPQQPEAAHREGPVARARREDGLPPGVAALVRLPGAAAGAGAGAVAPAAAVAGRAAADAGLGAPAGDGAARREACDCHGGGGGAGAVDAAVRACRAARRRGRVPRDDWLLDRLLPAVDSDKDGVYLVHRLRRVARPGEGAPRRRFSVHLVVAGRNADPDLVELEPKNLLRRHLAVSIPHPAAHLELEHLRDEPKLEVPVLRVGSRIQGRLQLLCAKGRVRCRSSWVMFGVLCARPLHCGVDSFFGCVM</sequence>
<dbReference type="AlphaFoldDB" id="A0A804LNE0"/>
<dbReference type="InParanoid" id="A0A804LNE0"/>
<organism evidence="2 3">
    <name type="scientific">Zea mays</name>
    <name type="common">Maize</name>
    <dbReference type="NCBI Taxonomy" id="4577"/>
    <lineage>
        <taxon>Eukaryota</taxon>
        <taxon>Viridiplantae</taxon>
        <taxon>Streptophyta</taxon>
        <taxon>Embryophyta</taxon>
        <taxon>Tracheophyta</taxon>
        <taxon>Spermatophyta</taxon>
        <taxon>Magnoliopsida</taxon>
        <taxon>Liliopsida</taxon>
        <taxon>Poales</taxon>
        <taxon>Poaceae</taxon>
        <taxon>PACMAD clade</taxon>
        <taxon>Panicoideae</taxon>
        <taxon>Andropogonodae</taxon>
        <taxon>Andropogoneae</taxon>
        <taxon>Tripsacinae</taxon>
        <taxon>Zea</taxon>
    </lineage>
</organism>
<feature type="compositionally biased region" description="Low complexity" evidence="1">
    <location>
        <begin position="115"/>
        <end position="126"/>
    </location>
</feature>
<evidence type="ECO:0000313" key="2">
    <source>
        <dbReference type="EnsemblPlants" id="Zm00001eb023720_P001"/>
    </source>
</evidence>
<protein>
    <submittedName>
        <fullName evidence="2">Uncharacterized protein</fullName>
    </submittedName>
</protein>
<reference evidence="2" key="2">
    <citation type="submission" date="2019-07" db="EMBL/GenBank/DDBJ databases">
        <authorList>
            <person name="Seetharam A."/>
            <person name="Woodhouse M."/>
            <person name="Cannon E."/>
        </authorList>
    </citation>
    <scope>NUCLEOTIDE SEQUENCE [LARGE SCALE GENOMIC DNA]</scope>
    <source>
        <strain evidence="2">cv. B73</strain>
    </source>
</reference>
<evidence type="ECO:0000256" key="1">
    <source>
        <dbReference type="SAM" id="MobiDB-lite"/>
    </source>
</evidence>
<accession>A0A804LNE0</accession>
<evidence type="ECO:0000313" key="3">
    <source>
        <dbReference type="Proteomes" id="UP000007305"/>
    </source>
</evidence>
<reference evidence="3" key="1">
    <citation type="submission" date="2015-12" db="EMBL/GenBank/DDBJ databases">
        <title>Update maize B73 reference genome by single molecule sequencing technologies.</title>
        <authorList>
            <consortium name="Maize Genome Sequencing Project"/>
            <person name="Ware D."/>
        </authorList>
    </citation>
    <scope>NUCLEOTIDE SEQUENCE [LARGE SCALE GENOMIC DNA]</scope>
    <source>
        <strain evidence="3">cv. B73</strain>
    </source>
</reference>
<reference evidence="2" key="3">
    <citation type="submission" date="2021-05" db="UniProtKB">
        <authorList>
            <consortium name="EnsemblPlants"/>
        </authorList>
    </citation>
    <scope>IDENTIFICATION</scope>
    <source>
        <strain evidence="2">cv. B73</strain>
    </source>
</reference>
<feature type="region of interest" description="Disordered" evidence="1">
    <location>
        <begin position="114"/>
        <end position="160"/>
    </location>
</feature>
<feature type="compositionally biased region" description="Basic and acidic residues" evidence="1">
    <location>
        <begin position="147"/>
        <end position="160"/>
    </location>
</feature>